<evidence type="ECO:0000313" key="16">
    <source>
        <dbReference type="EMBL" id="KLE02739.1"/>
    </source>
</evidence>
<dbReference type="InterPro" id="IPR017850">
    <property type="entry name" value="Alkaline_phosphatase_core_sf"/>
</dbReference>
<feature type="binding site" evidence="9 13">
    <location>
        <position position="427"/>
    </location>
    <ligand>
        <name>Mn(2+)</name>
        <dbReference type="ChEBI" id="CHEBI:29035"/>
        <label>2</label>
    </ligand>
</feature>
<dbReference type="EC" id="5.4.2.12" evidence="9 10"/>
<dbReference type="Gene3D" id="3.40.1450.10">
    <property type="entry name" value="BPG-independent phosphoglycerate mutase, domain B"/>
    <property type="match status" value="1"/>
</dbReference>
<feature type="binding site" evidence="9 12">
    <location>
        <begin position="147"/>
        <end position="148"/>
    </location>
    <ligand>
        <name>substrate</name>
    </ligand>
</feature>
<dbReference type="GO" id="GO:0006096">
    <property type="term" value="P:glycolytic process"/>
    <property type="evidence" value="ECO:0007669"/>
    <property type="project" value="UniProtKB-UniRule"/>
</dbReference>
<evidence type="ECO:0000256" key="2">
    <source>
        <dbReference type="ARBA" id="ARBA00002315"/>
    </source>
</evidence>
<feature type="binding site" evidence="9 13">
    <location>
        <position position="61"/>
    </location>
    <ligand>
        <name>Mn(2+)</name>
        <dbReference type="ChEBI" id="CHEBI:29035"/>
        <label>2</label>
    </ligand>
</feature>
<gene>
    <name evidence="9" type="primary">gpmI</name>
    <name evidence="16" type="ORF">AA20_00165</name>
</gene>
<comment type="similarity">
    <text evidence="4 9">Belongs to the BPG-independent phosphoglycerate mutase family.</text>
</comment>
<evidence type="ECO:0000256" key="5">
    <source>
        <dbReference type="ARBA" id="ARBA00022723"/>
    </source>
</evidence>
<feature type="binding site" evidence="9 12">
    <location>
        <begin position="248"/>
        <end position="251"/>
    </location>
    <ligand>
        <name>substrate</name>
    </ligand>
</feature>
<dbReference type="NCBIfam" id="TIGR01307">
    <property type="entry name" value="pgm_bpd_ind"/>
    <property type="match status" value="1"/>
</dbReference>
<feature type="binding site" evidence="9 13">
    <location>
        <position position="428"/>
    </location>
    <ligand>
        <name>Mn(2+)</name>
        <dbReference type="ChEBI" id="CHEBI:29035"/>
        <label>2</label>
    </ligand>
</feature>
<sequence length="491" mass="55037">MSNKTLLIITDGIGHNSSNKNNAFYTAKKPTYDYLFENVPYSLIHTYGEYVGLPDMQMGNSEVGHMTIGSGRVLYQDLVKIHLAIKNDTLKDNEILKNTISKSNNIHLLGLASDGGVHSHINHIIAMAKIAKNMGKKVFIHIITDGRDVAPNCAKTYINQILEICDEDIKIATISGRYYAMDRDNRWDRVKKAYDSITFANPKTQDDILSYIETSYKNEIFDEFIEPTSFEGYNGIEKNDGIIFCNFRSDRMREISSVFAKADFNKFDTFKGSLNFASMTQYDKNVYIPVLFPKDNPKNTLAEVISNAGLSQLHTAETEKYAHVTFFFNGGVEEPVLNESRVLIPSPQVATYDLKPEMSAPEVGNAVRTAMNNNIDFIVVNFANGDMVGHTGVFEAAVKAVEAVDFELGQIFELAKKQNYNIILTSDHGNCEMMKDDEGNILTNHTVGDVYCFVYSPKVKEVKTGSLNNIAPTVLKLMNLEIPKEMDEPLI</sequence>
<dbReference type="Pfam" id="PF01676">
    <property type="entry name" value="Metalloenzyme"/>
    <property type="match status" value="1"/>
</dbReference>
<dbReference type="PANTHER" id="PTHR31637">
    <property type="entry name" value="2,3-BISPHOSPHOGLYCERATE-INDEPENDENT PHOSPHOGLYCERATE MUTASE"/>
    <property type="match status" value="1"/>
</dbReference>
<dbReference type="GO" id="GO:0004619">
    <property type="term" value="F:phosphoglycerate mutase activity"/>
    <property type="evidence" value="ECO:0007669"/>
    <property type="project" value="UniProtKB-UniRule"/>
</dbReference>
<dbReference type="RefSeq" id="WP_046995932.1">
    <property type="nucleotide sequence ID" value="NZ_JAIQ01000010.1"/>
</dbReference>
<dbReference type="Gene3D" id="3.40.720.10">
    <property type="entry name" value="Alkaline Phosphatase, subunit A"/>
    <property type="match status" value="1"/>
</dbReference>
<dbReference type="FunFam" id="3.40.1450.10:FF:000002">
    <property type="entry name" value="2,3-bisphosphoglycerate-independent phosphoglycerate mutase"/>
    <property type="match status" value="1"/>
</dbReference>
<feature type="binding site" evidence="9 12">
    <location>
        <position position="177"/>
    </location>
    <ligand>
        <name>substrate</name>
    </ligand>
</feature>
<dbReference type="GO" id="GO:0005829">
    <property type="term" value="C:cytosol"/>
    <property type="evidence" value="ECO:0007669"/>
    <property type="project" value="TreeGrafter"/>
</dbReference>
<dbReference type="InterPro" id="IPR011258">
    <property type="entry name" value="BPG-indep_PGM_N"/>
</dbReference>
<comment type="catalytic activity">
    <reaction evidence="1 9">
        <text>(2R)-2-phosphoglycerate = (2R)-3-phosphoglycerate</text>
        <dbReference type="Rhea" id="RHEA:15901"/>
        <dbReference type="ChEBI" id="CHEBI:58272"/>
        <dbReference type="ChEBI" id="CHEBI:58289"/>
        <dbReference type="EC" id="5.4.2.12"/>
    </reaction>
</comment>
<feature type="binding site" evidence="9 12">
    <location>
        <position position="118"/>
    </location>
    <ligand>
        <name>substrate</name>
    </ligand>
</feature>
<evidence type="ECO:0000256" key="11">
    <source>
        <dbReference type="PIRSR" id="PIRSR001492-1"/>
    </source>
</evidence>
<reference evidence="16 17" key="1">
    <citation type="submission" date="2014-01" db="EMBL/GenBank/DDBJ databases">
        <title>Development of a Comparative Genomic Fingerprinting Assay for High Resolution Genotyping of Arcobacter butzleri.</title>
        <authorList>
            <person name="Webb A.L."/>
            <person name="Inglis G.D."/>
            <person name="Kruczkiewicz P."/>
            <person name="Selinger L.B."/>
            <person name="Taboada E.N."/>
        </authorList>
    </citation>
    <scope>NUCLEOTIDE SEQUENCE [LARGE SCALE GENOMIC DNA]</scope>
    <source>
        <strain evidence="16 17">L348</strain>
    </source>
</reference>
<evidence type="ECO:0000256" key="13">
    <source>
        <dbReference type="PIRSR" id="PIRSR001492-3"/>
    </source>
</evidence>
<dbReference type="Pfam" id="PF06415">
    <property type="entry name" value="iPGM_N"/>
    <property type="match status" value="1"/>
</dbReference>
<evidence type="ECO:0000256" key="8">
    <source>
        <dbReference type="ARBA" id="ARBA00023235"/>
    </source>
</evidence>
<feature type="binding site" evidence="9 13">
    <location>
        <position position="11"/>
    </location>
    <ligand>
        <name>Mn(2+)</name>
        <dbReference type="ChEBI" id="CHEBI:29035"/>
        <label>2</label>
    </ligand>
</feature>
<evidence type="ECO:0000259" key="15">
    <source>
        <dbReference type="Pfam" id="PF06415"/>
    </source>
</evidence>
<evidence type="ECO:0000256" key="12">
    <source>
        <dbReference type="PIRSR" id="PIRSR001492-2"/>
    </source>
</evidence>
<feature type="binding site" evidence="9 12">
    <location>
        <position position="320"/>
    </location>
    <ligand>
        <name>substrate</name>
    </ligand>
</feature>
<keyword evidence="8 9" id="KW-0413">Isomerase</keyword>
<evidence type="ECO:0000256" key="4">
    <source>
        <dbReference type="ARBA" id="ARBA00008819"/>
    </source>
</evidence>
<dbReference type="PIRSF" id="PIRSF001492">
    <property type="entry name" value="IPGAM"/>
    <property type="match status" value="1"/>
</dbReference>
<dbReference type="InterPro" id="IPR036646">
    <property type="entry name" value="PGAM_B_sf"/>
</dbReference>
<comment type="pathway">
    <text evidence="3 9">Carbohydrate degradation; glycolysis; pyruvate from D-glyceraldehyde 3-phosphate: step 3/5.</text>
</comment>
<feature type="binding site" evidence="9 13">
    <location>
        <position position="445"/>
    </location>
    <ligand>
        <name>Mn(2+)</name>
        <dbReference type="ChEBI" id="CHEBI:29035"/>
        <label>1</label>
    </ligand>
</feature>
<keyword evidence="5 9" id="KW-0479">Metal-binding</keyword>
<evidence type="ECO:0000256" key="9">
    <source>
        <dbReference type="HAMAP-Rule" id="MF_01038"/>
    </source>
</evidence>
<dbReference type="InterPro" id="IPR005995">
    <property type="entry name" value="Pgm_bpd_ind"/>
</dbReference>
<evidence type="ECO:0000313" key="17">
    <source>
        <dbReference type="Proteomes" id="UP000035514"/>
    </source>
</evidence>
<evidence type="ECO:0000259" key="14">
    <source>
        <dbReference type="Pfam" id="PF01676"/>
    </source>
</evidence>
<proteinExistence type="inferred from homology"/>
<dbReference type="EMBL" id="JAIQ01000010">
    <property type="protein sequence ID" value="KLE02739.1"/>
    <property type="molecule type" value="Genomic_DNA"/>
</dbReference>
<evidence type="ECO:0000256" key="6">
    <source>
        <dbReference type="ARBA" id="ARBA00023152"/>
    </source>
</evidence>
<feature type="binding site" evidence="9 12">
    <location>
        <position position="183"/>
    </location>
    <ligand>
        <name>substrate</name>
    </ligand>
</feature>
<dbReference type="PATRIC" id="fig|1447256.3.peg.31"/>
<feature type="binding site" evidence="9 13">
    <location>
        <position position="386"/>
    </location>
    <ligand>
        <name>Mn(2+)</name>
        <dbReference type="ChEBI" id="CHEBI:29035"/>
        <label>1</label>
    </ligand>
</feature>
<dbReference type="SUPFAM" id="SSF64158">
    <property type="entry name" value="2,3-Bisphosphoglycerate-independent phosphoglycerate mutase, substrate-binding domain"/>
    <property type="match status" value="1"/>
</dbReference>
<dbReference type="UniPathway" id="UPA00109">
    <property type="reaction ID" value="UER00186"/>
</dbReference>
<keyword evidence="6 9" id="KW-0324">Glycolysis</keyword>
<dbReference type="GO" id="GO:0006007">
    <property type="term" value="P:glucose catabolic process"/>
    <property type="evidence" value="ECO:0007669"/>
    <property type="project" value="InterPro"/>
</dbReference>
<dbReference type="InterPro" id="IPR006124">
    <property type="entry name" value="Metalloenzyme"/>
</dbReference>
<evidence type="ECO:0000256" key="1">
    <source>
        <dbReference type="ARBA" id="ARBA00000370"/>
    </source>
</evidence>
<feature type="active site" description="Phosphoserine intermediate" evidence="9 11">
    <location>
        <position position="61"/>
    </location>
</feature>
<evidence type="ECO:0000256" key="10">
    <source>
        <dbReference type="NCBIfam" id="TIGR01307"/>
    </source>
</evidence>
<organism evidence="16 17">
    <name type="scientific">Aliarcobacter butzleri L348</name>
    <dbReference type="NCBI Taxonomy" id="1447256"/>
    <lineage>
        <taxon>Bacteria</taxon>
        <taxon>Pseudomonadati</taxon>
        <taxon>Campylobacterota</taxon>
        <taxon>Epsilonproteobacteria</taxon>
        <taxon>Campylobacterales</taxon>
        <taxon>Arcobacteraceae</taxon>
        <taxon>Aliarcobacter</taxon>
    </lineage>
</organism>
<comment type="function">
    <text evidence="2 9">Catalyzes the interconversion of 2-phosphoglycerate and 3-phosphoglycerate.</text>
</comment>
<feature type="domain" description="Metalloenzyme" evidence="14">
    <location>
        <begin position="4"/>
        <end position="481"/>
    </location>
</feature>
<dbReference type="HAMAP" id="MF_01038">
    <property type="entry name" value="GpmI"/>
    <property type="match status" value="1"/>
</dbReference>
<dbReference type="CDD" id="cd16010">
    <property type="entry name" value="iPGM"/>
    <property type="match status" value="1"/>
</dbReference>
<comment type="subunit">
    <text evidence="9">Monomer.</text>
</comment>
<protein>
    <recommendedName>
        <fullName evidence="9 10">2,3-bisphosphoglycerate-independent phosphoglycerate mutase</fullName>
        <shortName evidence="9">BPG-independent PGAM</shortName>
        <shortName evidence="9">Phosphoglyceromutase</shortName>
        <shortName evidence="9">iPGM</shortName>
        <ecNumber evidence="9 10">5.4.2.12</ecNumber>
    </recommendedName>
</protein>
<feature type="domain" description="BPG-independent PGAM N-terminal" evidence="15">
    <location>
        <begin position="81"/>
        <end position="284"/>
    </location>
</feature>
<dbReference type="GO" id="GO:0030145">
    <property type="term" value="F:manganese ion binding"/>
    <property type="evidence" value="ECO:0007669"/>
    <property type="project" value="UniProtKB-UniRule"/>
</dbReference>
<feature type="binding site" evidence="9 13">
    <location>
        <position position="390"/>
    </location>
    <ligand>
        <name>Mn(2+)</name>
        <dbReference type="ChEBI" id="CHEBI:29035"/>
        <label>1</label>
    </ligand>
</feature>
<evidence type="ECO:0000256" key="7">
    <source>
        <dbReference type="ARBA" id="ARBA00023211"/>
    </source>
</evidence>
<dbReference type="Proteomes" id="UP000035514">
    <property type="component" value="Unassembled WGS sequence"/>
</dbReference>
<keyword evidence="7 9" id="KW-0464">Manganese</keyword>
<evidence type="ECO:0000256" key="3">
    <source>
        <dbReference type="ARBA" id="ARBA00004798"/>
    </source>
</evidence>
<dbReference type="SUPFAM" id="SSF53649">
    <property type="entry name" value="Alkaline phosphatase-like"/>
    <property type="match status" value="1"/>
</dbReference>
<dbReference type="PANTHER" id="PTHR31637:SF0">
    <property type="entry name" value="2,3-BISPHOSPHOGLYCERATE-INDEPENDENT PHOSPHOGLYCERATE MUTASE"/>
    <property type="match status" value="1"/>
</dbReference>
<comment type="caution">
    <text evidence="16">The sequence shown here is derived from an EMBL/GenBank/DDBJ whole genome shotgun (WGS) entry which is preliminary data.</text>
</comment>
<name>A0A0G9K880_9BACT</name>
<accession>A0A0G9K880</accession>
<comment type="cofactor">
    <cofactor evidence="9">
        <name>Mn(2+)</name>
        <dbReference type="ChEBI" id="CHEBI:29035"/>
    </cofactor>
    <text evidence="9">Binds 2 manganese ions per subunit.</text>
</comment>
<dbReference type="AlphaFoldDB" id="A0A0G9K880"/>